<evidence type="ECO:0000313" key="3">
    <source>
        <dbReference type="EMBL" id="MBB4010797.1"/>
    </source>
</evidence>
<dbReference type="EMBL" id="JACIET010000001">
    <property type="protein sequence ID" value="MBB4010797.1"/>
    <property type="molecule type" value="Genomic_DNA"/>
</dbReference>
<reference evidence="3 4" key="1">
    <citation type="submission" date="2020-08" db="EMBL/GenBank/DDBJ databases">
        <title>Genomic Encyclopedia of Type Strains, Phase IV (KMG-IV): sequencing the most valuable type-strain genomes for metagenomic binning, comparative biology and taxonomic classification.</title>
        <authorList>
            <person name="Goeker M."/>
        </authorList>
    </citation>
    <scope>NUCLEOTIDE SEQUENCE [LARGE SCALE GENOMIC DNA]</scope>
    <source>
        <strain evidence="3 4">DSM 106739</strain>
    </source>
</reference>
<sequence length="211" mass="21884">MTMYRTLSVFLAASLMLCAPVSAAPSKDVATADSNAARTSISGFRLGGAQSVSAPDLESRLSSLIGRPADAAGLAEAKRAVLERYRARGVAAWIGAVSVNPANGVVTIEIVEGLQKIQAIRVAGSVRIPAETLESSVAEYIGRTGDAATLNEIAAKITHFYRTRGYPAAYATFQTFPGAPIRGGTVFIEIVKLAPGAPAPRPLSDAELSAP</sequence>
<organism evidence="3 4">
    <name type="scientific">Niveibacterium umoris</name>
    <dbReference type="NCBI Taxonomy" id="1193620"/>
    <lineage>
        <taxon>Bacteria</taxon>
        <taxon>Pseudomonadati</taxon>
        <taxon>Pseudomonadota</taxon>
        <taxon>Betaproteobacteria</taxon>
        <taxon>Rhodocyclales</taxon>
        <taxon>Rhodocyclaceae</taxon>
        <taxon>Niveibacterium</taxon>
    </lineage>
</organism>
<accession>A0A840BJR6</accession>
<dbReference type="PANTHER" id="PTHR34597">
    <property type="entry name" value="SLR1661 PROTEIN"/>
    <property type="match status" value="1"/>
</dbReference>
<proteinExistence type="predicted"/>
<feature type="signal peptide" evidence="1">
    <location>
        <begin position="1"/>
        <end position="23"/>
    </location>
</feature>
<keyword evidence="4" id="KW-1185">Reference proteome</keyword>
<evidence type="ECO:0000256" key="1">
    <source>
        <dbReference type="SAM" id="SignalP"/>
    </source>
</evidence>
<feature type="domain" description="Polypeptide-transport-associated ShlB-type" evidence="2">
    <location>
        <begin position="41"/>
        <end position="113"/>
    </location>
</feature>
<dbReference type="GO" id="GO:0046819">
    <property type="term" value="P:protein secretion by the type V secretion system"/>
    <property type="evidence" value="ECO:0007669"/>
    <property type="project" value="TreeGrafter"/>
</dbReference>
<evidence type="ECO:0000259" key="2">
    <source>
        <dbReference type="Pfam" id="PF08479"/>
    </source>
</evidence>
<dbReference type="GO" id="GO:0008320">
    <property type="term" value="F:protein transmembrane transporter activity"/>
    <property type="evidence" value="ECO:0007669"/>
    <property type="project" value="TreeGrafter"/>
</dbReference>
<protein>
    <submittedName>
        <fullName evidence="3">Hemolysin activation/secretion protein</fullName>
    </submittedName>
</protein>
<dbReference type="Pfam" id="PF08479">
    <property type="entry name" value="POTRA_2"/>
    <property type="match status" value="2"/>
</dbReference>
<evidence type="ECO:0000313" key="4">
    <source>
        <dbReference type="Proteomes" id="UP000561045"/>
    </source>
</evidence>
<dbReference type="AlphaFoldDB" id="A0A840BJR6"/>
<dbReference type="InterPro" id="IPR051544">
    <property type="entry name" value="TPS_OM_transporter"/>
</dbReference>
<dbReference type="Proteomes" id="UP000561045">
    <property type="component" value="Unassembled WGS sequence"/>
</dbReference>
<comment type="caution">
    <text evidence="3">The sequence shown here is derived from an EMBL/GenBank/DDBJ whole genome shotgun (WGS) entry which is preliminary data.</text>
</comment>
<name>A0A840BJR6_9RHOO</name>
<dbReference type="InterPro" id="IPR013686">
    <property type="entry name" value="Polypept-transport_assoc_ShlB"/>
</dbReference>
<feature type="chain" id="PRO_5032457297" evidence="1">
    <location>
        <begin position="24"/>
        <end position="211"/>
    </location>
</feature>
<dbReference type="PANTHER" id="PTHR34597:SF1">
    <property type="entry name" value="HEME_HEMOPEXIN TRANSPORTER PROTEIN HUXB"/>
    <property type="match status" value="1"/>
</dbReference>
<feature type="domain" description="Polypeptide-transport-associated ShlB-type" evidence="2">
    <location>
        <begin position="117"/>
        <end position="191"/>
    </location>
</feature>
<dbReference type="RefSeq" id="WP_183630739.1">
    <property type="nucleotide sequence ID" value="NZ_BAABLE010000011.1"/>
</dbReference>
<dbReference type="GO" id="GO:0098046">
    <property type="term" value="C:type V protein secretion system complex"/>
    <property type="evidence" value="ECO:0007669"/>
    <property type="project" value="TreeGrafter"/>
</dbReference>
<gene>
    <name evidence="3" type="ORF">GGR36_000105</name>
</gene>
<keyword evidence="1" id="KW-0732">Signal</keyword>
<dbReference type="Gene3D" id="3.10.20.310">
    <property type="entry name" value="membrane protein fhac"/>
    <property type="match status" value="2"/>
</dbReference>